<proteinExistence type="predicted"/>
<comment type="caution">
    <text evidence="2">The sequence shown here is derived from an EMBL/GenBank/DDBJ whole genome shotgun (WGS) entry which is preliminary data.</text>
</comment>
<reference evidence="2 3" key="1">
    <citation type="submission" date="2017-12" db="EMBL/GenBank/DDBJ databases">
        <title>Comparative genomics of Botrytis spp.</title>
        <authorList>
            <person name="Valero-Jimenez C.A."/>
            <person name="Tapia P."/>
            <person name="Veloso J."/>
            <person name="Silva-Moreno E."/>
            <person name="Staats M."/>
            <person name="Valdes J.H."/>
            <person name="Van Kan J.A.L."/>
        </authorList>
    </citation>
    <scope>NUCLEOTIDE SEQUENCE [LARGE SCALE GENOMIC DNA]</scope>
    <source>
        <strain evidence="2 3">MUCL11595</strain>
    </source>
</reference>
<name>A0A4Z1HK20_9HELO</name>
<protein>
    <submittedName>
        <fullName evidence="2">Uncharacterized protein</fullName>
    </submittedName>
</protein>
<feature type="region of interest" description="Disordered" evidence="1">
    <location>
        <begin position="179"/>
        <end position="203"/>
    </location>
</feature>
<gene>
    <name evidence="2" type="ORF">BCON_0400g00030</name>
</gene>
<feature type="region of interest" description="Disordered" evidence="1">
    <location>
        <begin position="1"/>
        <end position="35"/>
    </location>
</feature>
<feature type="compositionally biased region" description="Acidic residues" evidence="1">
    <location>
        <begin position="186"/>
        <end position="196"/>
    </location>
</feature>
<keyword evidence="3" id="KW-1185">Reference proteome</keyword>
<feature type="compositionally biased region" description="Polar residues" evidence="1">
    <location>
        <begin position="67"/>
        <end position="76"/>
    </location>
</feature>
<accession>A0A4Z1HK20</accession>
<feature type="compositionally biased region" description="Low complexity" evidence="1">
    <location>
        <begin position="12"/>
        <end position="25"/>
    </location>
</feature>
<sequence length="203" mass="23227">MNRTPLPDQRMATTKKTTIKSSKSTAKPRKVTMSAASRRINAISKHTIIGRIKAQVQKDTNKKFKSNRTAAQSLGKKSQRGRELPWLELPEPETLLHQDEKTLEFYIFHRNHYAPLQHLKKTMNMTWDAIQAIHAEHFPDKLVPKSGNVLSSCASSYYHKLWVIIEAEKESVTLAEATQNPQFVFPDEEDDEDDEYSGSYLDG</sequence>
<evidence type="ECO:0000256" key="1">
    <source>
        <dbReference type="SAM" id="MobiDB-lite"/>
    </source>
</evidence>
<dbReference type="OrthoDB" id="3555797at2759"/>
<dbReference type="Proteomes" id="UP000297527">
    <property type="component" value="Unassembled WGS sequence"/>
</dbReference>
<organism evidence="2 3">
    <name type="scientific">Botryotinia convoluta</name>
    <dbReference type="NCBI Taxonomy" id="54673"/>
    <lineage>
        <taxon>Eukaryota</taxon>
        <taxon>Fungi</taxon>
        <taxon>Dikarya</taxon>
        <taxon>Ascomycota</taxon>
        <taxon>Pezizomycotina</taxon>
        <taxon>Leotiomycetes</taxon>
        <taxon>Helotiales</taxon>
        <taxon>Sclerotiniaceae</taxon>
        <taxon>Botryotinia</taxon>
    </lineage>
</organism>
<dbReference type="EMBL" id="PQXN01000398">
    <property type="protein sequence ID" value="TGO45353.1"/>
    <property type="molecule type" value="Genomic_DNA"/>
</dbReference>
<dbReference type="AlphaFoldDB" id="A0A4Z1HK20"/>
<evidence type="ECO:0000313" key="3">
    <source>
        <dbReference type="Proteomes" id="UP000297527"/>
    </source>
</evidence>
<feature type="region of interest" description="Disordered" evidence="1">
    <location>
        <begin position="59"/>
        <end position="81"/>
    </location>
</feature>
<evidence type="ECO:0000313" key="2">
    <source>
        <dbReference type="EMBL" id="TGO45353.1"/>
    </source>
</evidence>